<gene>
    <name evidence="1" type="ORF">BN59_00298</name>
</gene>
<reference evidence="1 2" key="1">
    <citation type="submission" date="2014-06" db="EMBL/GenBank/DDBJ databases">
        <authorList>
            <person name="Urmite Genomes Urmite Genomes"/>
        </authorList>
    </citation>
    <scope>NUCLEOTIDE SEQUENCE [LARGE SCALE GENOMIC DNA]</scope>
</reference>
<dbReference type="EMBL" id="CCSB01000001">
    <property type="protein sequence ID" value="CDZ76034.1"/>
    <property type="molecule type" value="Genomic_DNA"/>
</dbReference>
<dbReference type="OrthoDB" id="5654288at2"/>
<name>A0A078KWA5_9GAMM</name>
<dbReference type="InterPro" id="IPR036188">
    <property type="entry name" value="FAD/NAD-bd_sf"/>
</dbReference>
<keyword evidence="2" id="KW-1185">Reference proteome</keyword>
<evidence type="ECO:0000313" key="2">
    <source>
        <dbReference type="Proteomes" id="UP000044071"/>
    </source>
</evidence>
<organism evidence="1 2">
    <name type="scientific">Legionella massiliensis</name>
    <dbReference type="NCBI Taxonomy" id="1034943"/>
    <lineage>
        <taxon>Bacteria</taxon>
        <taxon>Pseudomonadati</taxon>
        <taxon>Pseudomonadota</taxon>
        <taxon>Gammaproteobacteria</taxon>
        <taxon>Legionellales</taxon>
        <taxon>Legionellaceae</taxon>
        <taxon>Legionella</taxon>
    </lineage>
</organism>
<dbReference type="STRING" id="1034943.BN59_00298"/>
<dbReference type="eggNOG" id="COG0654">
    <property type="taxonomic scope" value="Bacteria"/>
</dbReference>
<sequence>MRWAEFKQIIDLATNAYQAGSSRDKATPAYRLYMKESRKILGSYASSTSSKSEKEMYESAKRHADMANKSVRAFQEQMAREINFSYGQTHSLDAPPQEIHQVQDVPLPVVEEVEQGSHQTQDDPLFVLNNSESESESDSLGSIVRDEEEEEIEADIVIVGGGPIGYAQAMGFKKLNPNLKIVVLEKYPEFQRKHTLVMQAKYLKSLMRATDSINDPELQALLELLPHIRTNVLQEKFKAIAEREGVITKIETVNPETIQQQLSRFKPKLIIGADGTHSVVNQTLFPKGNQEKHEVDFAMQIRYEIDGDAEHSMDSTARFYQALARQGLIATEQIGRPSETTGKTPVTVQLIIPKEDYEKLTAATAKKPLRPFAHENRESAENEEPSLTFNEVPAHLQKYITSYFADKVRATNSASPRLGDIRISVNELPASRARQTVAHFDGVDVGLNGDSALGLSYFKGLNAGLEALAMFFTLLKPAIKQGLTDKKLLEKKMDEYQNWFSPYADKKVEEVKQYSTFKVRSGMKLIKVVQGFKNASHWHIEGDERPVIETYHRLLAKAGADERVAFIPYPHRSYDPNIRLGQFAYIPISYTLKKIAKLFIDYFKPYKGDYQFYDDFKQPFSGLNNTGMGIVKIIAGIFTLNIPRFGDGIFTLLRGVIELATTPLAWFVKPFTRGFVSFFFDEPKIEEGRGIQKLVELGEQLLSEQSDDDFSLVKMQNLLGVCNDLHRKYDKGQQRERFSDIDKQKETKSITELTDTSQPLTRQRFSDYLSLFGGRKNNFSESEDEGLELVSSKVL</sequence>
<dbReference type="Proteomes" id="UP000044071">
    <property type="component" value="Unassembled WGS sequence"/>
</dbReference>
<protein>
    <submittedName>
        <fullName evidence="1">Ubiquinone biosynthesis hydroxylase, UbiH/UbiF/VisC/COQ6 family</fullName>
    </submittedName>
</protein>
<evidence type="ECO:0000313" key="1">
    <source>
        <dbReference type="EMBL" id="CDZ76034.1"/>
    </source>
</evidence>
<dbReference type="AlphaFoldDB" id="A0A078KWA5"/>
<dbReference type="RefSeq" id="WP_052403070.1">
    <property type="nucleotide sequence ID" value="NZ_CCVW01000001.1"/>
</dbReference>
<proteinExistence type="predicted"/>
<keyword evidence="1" id="KW-0830">Ubiquinone</keyword>
<dbReference type="Gene3D" id="3.50.50.60">
    <property type="entry name" value="FAD/NAD(P)-binding domain"/>
    <property type="match status" value="1"/>
</dbReference>
<dbReference type="SUPFAM" id="SSF51905">
    <property type="entry name" value="FAD/NAD(P)-binding domain"/>
    <property type="match status" value="1"/>
</dbReference>
<accession>A0A078KWA5</accession>